<keyword evidence="4" id="KW-1185">Reference proteome</keyword>
<name>A0ABT3ZST0_9BURK</name>
<dbReference type="CDD" id="cd00093">
    <property type="entry name" value="HTH_XRE"/>
    <property type="match status" value="1"/>
</dbReference>
<dbReference type="SUPFAM" id="SSF47413">
    <property type="entry name" value="lambda repressor-like DNA-binding domains"/>
    <property type="match status" value="1"/>
</dbReference>
<comment type="caution">
    <text evidence="3">The sequence shown here is derived from an EMBL/GenBank/DDBJ whole genome shotgun (WGS) entry which is preliminary data.</text>
</comment>
<accession>A0ABT3ZST0</accession>
<feature type="domain" description="HTH cro/C1-type" evidence="2">
    <location>
        <begin position="31"/>
        <end position="87"/>
    </location>
</feature>
<dbReference type="Pfam" id="PF13560">
    <property type="entry name" value="HTH_31"/>
    <property type="match status" value="1"/>
</dbReference>
<evidence type="ECO:0000313" key="3">
    <source>
        <dbReference type="EMBL" id="MCY0389601.1"/>
    </source>
</evidence>
<dbReference type="PROSITE" id="PS50943">
    <property type="entry name" value="HTH_CROC1"/>
    <property type="match status" value="1"/>
</dbReference>
<dbReference type="SMART" id="SM00530">
    <property type="entry name" value="HTH_XRE"/>
    <property type="match status" value="1"/>
</dbReference>
<evidence type="ECO:0000313" key="4">
    <source>
        <dbReference type="Proteomes" id="UP001082899"/>
    </source>
</evidence>
<dbReference type="InterPro" id="IPR010982">
    <property type="entry name" value="Lambda_DNA-bd_dom_sf"/>
</dbReference>
<dbReference type="InterPro" id="IPR001387">
    <property type="entry name" value="Cro/C1-type_HTH"/>
</dbReference>
<dbReference type="RefSeq" id="WP_267849494.1">
    <property type="nucleotide sequence ID" value="NZ_JAPMXC010000010.1"/>
</dbReference>
<dbReference type="Proteomes" id="UP001082899">
    <property type="component" value="Unassembled WGS sequence"/>
</dbReference>
<reference evidence="3" key="1">
    <citation type="submission" date="2022-11" db="EMBL/GenBank/DDBJ databases">
        <title>Robbsia betulipollinis sp. nov., isolated from pollen of birch (Betula pendula).</title>
        <authorList>
            <person name="Shi H."/>
            <person name="Ambika Manirajan B."/>
            <person name="Ratering S."/>
            <person name="Geissler-Plaum R."/>
            <person name="Schnell S."/>
        </authorList>
    </citation>
    <scope>NUCLEOTIDE SEQUENCE</scope>
    <source>
        <strain evidence="3">Bb-Pol-6</strain>
    </source>
</reference>
<proteinExistence type="predicted"/>
<gene>
    <name evidence="3" type="ORF">OVY01_20860</name>
</gene>
<feature type="compositionally biased region" description="Basic and acidic residues" evidence="1">
    <location>
        <begin position="175"/>
        <end position="185"/>
    </location>
</feature>
<organism evidence="3 4">
    <name type="scientific">Robbsia betulipollinis</name>
    <dbReference type="NCBI Taxonomy" id="2981849"/>
    <lineage>
        <taxon>Bacteria</taxon>
        <taxon>Pseudomonadati</taxon>
        <taxon>Pseudomonadota</taxon>
        <taxon>Betaproteobacteria</taxon>
        <taxon>Burkholderiales</taxon>
        <taxon>Burkholderiaceae</taxon>
        <taxon>Robbsia</taxon>
    </lineage>
</organism>
<sequence length="185" mass="20589">MTPKKLSKFRQRGYRNGYVKASVEQGMAFQLRALRSARGLTQKEVATGAGLGSQSAVARLEDPSYGRMSIPTLLKLGAYYDVALSVQFVAYSEFFRNKQNMSEEAMQVRSFEEEDSQNTLKKNVHSIAHFSVNSSLRTNTFNYTPQVIDLQETQASVWVVAGTKASQSSISNSKNLKDVENATEN</sequence>
<evidence type="ECO:0000259" key="2">
    <source>
        <dbReference type="PROSITE" id="PS50943"/>
    </source>
</evidence>
<evidence type="ECO:0000256" key="1">
    <source>
        <dbReference type="SAM" id="MobiDB-lite"/>
    </source>
</evidence>
<dbReference type="EMBL" id="JAPMXC010000010">
    <property type="protein sequence ID" value="MCY0389601.1"/>
    <property type="molecule type" value="Genomic_DNA"/>
</dbReference>
<protein>
    <submittedName>
        <fullName evidence="3">Transcriptional regulator</fullName>
    </submittedName>
</protein>
<dbReference type="Gene3D" id="1.10.260.40">
    <property type="entry name" value="lambda repressor-like DNA-binding domains"/>
    <property type="match status" value="1"/>
</dbReference>
<feature type="region of interest" description="Disordered" evidence="1">
    <location>
        <begin position="166"/>
        <end position="185"/>
    </location>
</feature>